<dbReference type="AlphaFoldDB" id="A0A8U7MZ42"/>
<reference evidence="1" key="3">
    <citation type="submission" date="2025-09" db="UniProtKB">
        <authorList>
            <consortium name="Ensembl"/>
        </authorList>
    </citation>
    <scope>IDENTIFICATION</scope>
</reference>
<evidence type="ECO:0000313" key="2">
    <source>
        <dbReference type="Proteomes" id="UP000694553"/>
    </source>
</evidence>
<evidence type="ECO:0000313" key="1">
    <source>
        <dbReference type="Ensembl" id="ENSCMUP00000032740.1"/>
    </source>
</evidence>
<keyword evidence="2" id="KW-1185">Reference proteome</keyword>
<name>A0A8U7MZ42_CORMO</name>
<dbReference type="PANTHER" id="PTHR46037">
    <property type="entry name" value="PROTEIN ENHANCER OF SEVENLESS 2B"/>
    <property type="match status" value="1"/>
</dbReference>
<dbReference type="Pfam" id="PF00017">
    <property type="entry name" value="SH2"/>
    <property type="match status" value="1"/>
</dbReference>
<dbReference type="Gene3D" id="3.30.505.10">
    <property type="entry name" value="SH2 domain"/>
    <property type="match status" value="1"/>
</dbReference>
<dbReference type="Ensembl" id="ENSCMUT00000030299.1">
    <property type="protein sequence ID" value="ENSCMUP00000032740.1"/>
    <property type="gene ID" value="ENSCMUG00000002633.2"/>
</dbReference>
<dbReference type="SUPFAM" id="SSF55550">
    <property type="entry name" value="SH2 domain"/>
    <property type="match status" value="1"/>
</dbReference>
<dbReference type="InterPro" id="IPR043539">
    <property type="entry name" value="Grb2-like"/>
</dbReference>
<proteinExistence type="predicted"/>
<dbReference type="PROSITE" id="PS50001">
    <property type="entry name" value="SH2"/>
    <property type="match status" value="1"/>
</dbReference>
<dbReference type="InterPro" id="IPR036860">
    <property type="entry name" value="SH2_dom_sf"/>
</dbReference>
<dbReference type="InterPro" id="IPR000980">
    <property type="entry name" value="SH2"/>
</dbReference>
<dbReference type="Proteomes" id="UP000694553">
    <property type="component" value="Unassembled WGS sequence"/>
</dbReference>
<organism evidence="1 2">
    <name type="scientific">Corvus moneduloides</name>
    <name type="common">New Caledonian crow</name>
    <dbReference type="NCBI Taxonomy" id="1196302"/>
    <lineage>
        <taxon>Eukaryota</taxon>
        <taxon>Metazoa</taxon>
        <taxon>Chordata</taxon>
        <taxon>Craniata</taxon>
        <taxon>Vertebrata</taxon>
        <taxon>Euteleostomi</taxon>
        <taxon>Archelosauria</taxon>
        <taxon>Archosauria</taxon>
        <taxon>Dinosauria</taxon>
        <taxon>Saurischia</taxon>
        <taxon>Theropoda</taxon>
        <taxon>Coelurosauria</taxon>
        <taxon>Aves</taxon>
        <taxon>Neognathae</taxon>
        <taxon>Neoaves</taxon>
        <taxon>Telluraves</taxon>
        <taxon>Australaves</taxon>
        <taxon>Passeriformes</taxon>
        <taxon>Corvoidea</taxon>
        <taxon>Corvidae</taxon>
        <taxon>Corvus</taxon>
    </lineage>
</organism>
<protein>
    <submittedName>
        <fullName evidence="1">Uncharacterized protein</fullName>
    </submittedName>
</protein>
<sequence>MEEEHYRFLPESWLLLLFSGDTFIPSVSPLQILSSQEEWYKAELRSHEGYVPKNFIDFHVPPWFDEKISRHEAENLLMSKGVGCFVVRASQNSHGDFSISVRIPFSPCLSPFSLFVQM</sequence>
<reference evidence="1" key="2">
    <citation type="submission" date="2025-08" db="UniProtKB">
        <authorList>
            <consortium name="Ensembl"/>
        </authorList>
    </citation>
    <scope>IDENTIFICATION</scope>
</reference>
<accession>A0A8U7MZ42</accession>
<reference evidence="2" key="1">
    <citation type="submission" date="2019-10" db="EMBL/GenBank/DDBJ databases">
        <title>Corvus moneduloides (New Caledonian crow) genome, bCorMon1, primary haplotype.</title>
        <authorList>
            <person name="Rutz C."/>
            <person name="Fungtammasan C."/>
            <person name="Mountcastle J."/>
            <person name="Formenti G."/>
            <person name="Chow W."/>
            <person name="Howe K."/>
            <person name="Steele M.P."/>
            <person name="Fernandes J."/>
            <person name="Gilbert M.T.P."/>
            <person name="Fedrigo O."/>
            <person name="Jarvis E.D."/>
            <person name="Gemmell N."/>
        </authorList>
    </citation>
    <scope>NUCLEOTIDE SEQUENCE [LARGE SCALE GENOMIC DNA]</scope>
</reference>
<dbReference type="Gene3D" id="2.30.30.40">
    <property type="entry name" value="SH3 Domains"/>
    <property type="match status" value="1"/>
</dbReference>